<proteinExistence type="predicted"/>
<evidence type="ECO:0000313" key="4">
    <source>
        <dbReference type="Proteomes" id="UP000079169"/>
    </source>
</evidence>
<dbReference type="PaxDb" id="121845-A0A3Q0J5A0"/>
<dbReference type="Gene3D" id="1.20.58.390">
    <property type="entry name" value="Neurotransmitter-gated ion-channel transmembrane domain"/>
    <property type="match status" value="1"/>
</dbReference>
<name>A0A3Q0J5A0_DIACI</name>
<feature type="domain" description="Neurotransmitter-gated ion-channel transmembrane" evidence="3">
    <location>
        <begin position="65"/>
        <end position="114"/>
    </location>
</feature>
<keyword evidence="2" id="KW-0472">Membrane</keyword>
<accession>A0A3Q0J5A0</accession>
<sequence length="119" mass="13635">MDELDLLKEREEGDTTNYQVNGEFDLLSYSSVKNVVNYSCCVEPYPDITYYISLRRRPMFYVFNLILPCILINCIALLVFYVPSESGEKVTLGISALLSMTVFLMTIRETLPPTENISE</sequence>
<dbReference type="InterPro" id="IPR038050">
    <property type="entry name" value="Neuro_actylchol_rec"/>
</dbReference>
<dbReference type="InterPro" id="IPR006201">
    <property type="entry name" value="Neur_channel"/>
</dbReference>
<evidence type="ECO:0000256" key="2">
    <source>
        <dbReference type="SAM" id="Phobius"/>
    </source>
</evidence>
<keyword evidence="2" id="KW-1133">Transmembrane helix</keyword>
<dbReference type="AlphaFoldDB" id="A0A3Q0J5A0"/>
<dbReference type="GO" id="GO:0005230">
    <property type="term" value="F:extracellular ligand-gated monoatomic ion channel activity"/>
    <property type="evidence" value="ECO:0007669"/>
    <property type="project" value="InterPro"/>
</dbReference>
<evidence type="ECO:0000313" key="5">
    <source>
        <dbReference type="RefSeq" id="XP_026681880.1"/>
    </source>
</evidence>
<dbReference type="GO" id="GO:0004888">
    <property type="term" value="F:transmembrane signaling receptor activity"/>
    <property type="evidence" value="ECO:0007669"/>
    <property type="project" value="InterPro"/>
</dbReference>
<dbReference type="RefSeq" id="XP_026681880.1">
    <property type="nucleotide sequence ID" value="XM_026826079.1"/>
</dbReference>
<dbReference type="InterPro" id="IPR006029">
    <property type="entry name" value="Neurotrans-gated_channel_TM"/>
</dbReference>
<organism evidence="4 5">
    <name type="scientific">Diaphorina citri</name>
    <name type="common">Asian citrus psyllid</name>
    <dbReference type="NCBI Taxonomy" id="121845"/>
    <lineage>
        <taxon>Eukaryota</taxon>
        <taxon>Metazoa</taxon>
        <taxon>Ecdysozoa</taxon>
        <taxon>Arthropoda</taxon>
        <taxon>Hexapoda</taxon>
        <taxon>Insecta</taxon>
        <taxon>Pterygota</taxon>
        <taxon>Neoptera</taxon>
        <taxon>Paraneoptera</taxon>
        <taxon>Hemiptera</taxon>
        <taxon>Sternorrhyncha</taxon>
        <taxon>Psylloidea</taxon>
        <taxon>Psyllidae</taxon>
        <taxon>Diaphorininae</taxon>
        <taxon>Diaphorina</taxon>
    </lineage>
</organism>
<dbReference type="Pfam" id="PF02932">
    <property type="entry name" value="Neur_chan_memb"/>
    <property type="match status" value="1"/>
</dbReference>
<dbReference type="Proteomes" id="UP000079169">
    <property type="component" value="Unplaced"/>
</dbReference>
<dbReference type="Gene3D" id="2.70.170.10">
    <property type="entry name" value="Neurotransmitter-gated ion-channel ligand-binding domain"/>
    <property type="match status" value="1"/>
</dbReference>
<reference evidence="5" key="1">
    <citation type="submission" date="2025-08" db="UniProtKB">
        <authorList>
            <consortium name="RefSeq"/>
        </authorList>
    </citation>
    <scope>IDENTIFICATION</scope>
</reference>
<dbReference type="KEGG" id="dci:113468848"/>
<feature type="transmembrane region" description="Helical" evidence="2">
    <location>
        <begin position="60"/>
        <end position="84"/>
    </location>
</feature>
<evidence type="ECO:0000259" key="3">
    <source>
        <dbReference type="Pfam" id="PF02932"/>
    </source>
</evidence>
<dbReference type="InterPro" id="IPR036719">
    <property type="entry name" value="Neuro-gated_channel_TM_sf"/>
</dbReference>
<protein>
    <submittedName>
        <fullName evidence="5">Neuronal acetylcholine receptor subunit alpha-10-like</fullName>
    </submittedName>
</protein>
<dbReference type="GeneID" id="113468848"/>
<comment type="subcellular location">
    <subcellularLocation>
        <location evidence="1">Membrane</location>
        <topology evidence="1">Multi-pass membrane protein</topology>
    </subcellularLocation>
</comment>
<dbReference type="STRING" id="121845.A0A3Q0J5A0"/>
<dbReference type="GO" id="GO:0016020">
    <property type="term" value="C:membrane"/>
    <property type="evidence" value="ECO:0007669"/>
    <property type="project" value="UniProtKB-SubCell"/>
</dbReference>
<evidence type="ECO:0000256" key="1">
    <source>
        <dbReference type="ARBA" id="ARBA00004141"/>
    </source>
</evidence>
<dbReference type="SUPFAM" id="SSF63712">
    <property type="entry name" value="Nicotinic receptor ligand binding domain-like"/>
    <property type="match status" value="1"/>
</dbReference>
<dbReference type="PANTHER" id="PTHR18945">
    <property type="entry name" value="NEUROTRANSMITTER GATED ION CHANNEL"/>
    <property type="match status" value="1"/>
</dbReference>
<dbReference type="SUPFAM" id="SSF90112">
    <property type="entry name" value="Neurotransmitter-gated ion-channel transmembrane pore"/>
    <property type="match status" value="1"/>
</dbReference>
<dbReference type="InterPro" id="IPR036734">
    <property type="entry name" value="Neur_chan_lig-bd_sf"/>
</dbReference>
<keyword evidence="4" id="KW-1185">Reference proteome</keyword>
<keyword evidence="2" id="KW-0812">Transmembrane</keyword>
<dbReference type="CDD" id="cd19051">
    <property type="entry name" value="LGIC_TM_cation"/>
    <property type="match status" value="1"/>
</dbReference>
<gene>
    <name evidence="5" type="primary">LOC113468848</name>
</gene>